<dbReference type="AlphaFoldDB" id="A0A1R0L3Y2"/>
<gene>
    <name evidence="1" type="ORF">BS329_01395</name>
</gene>
<comment type="caution">
    <text evidence="1">The sequence shown here is derived from an EMBL/GenBank/DDBJ whole genome shotgun (WGS) entry which is preliminary data.</text>
</comment>
<organism evidence="1 2">
    <name type="scientific">Amycolatopsis coloradensis</name>
    <dbReference type="NCBI Taxonomy" id="76021"/>
    <lineage>
        <taxon>Bacteria</taxon>
        <taxon>Bacillati</taxon>
        <taxon>Actinomycetota</taxon>
        <taxon>Actinomycetes</taxon>
        <taxon>Pseudonocardiales</taxon>
        <taxon>Pseudonocardiaceae</taxon>
        <taxon>Amycolatopsis</taxon>
    </lineage>
</organism>
<reference evidence="1 2" key="1">
    <citation type="submission" date="2016-01" db="EMBL/GenBank/DDBJ databases">
        <title>Amycolatopsis coloradensis genome sequencing and assembly.</title>
        <authorList>
            <person name="Mayilraj S."/>
        </authorList>
    </citation>
    <scope>NUCLEOTIDE SEQUENCE [LARGE SCALE GENOMIC DNA]</scope>
    <source>
        <strain evidence="1 2">DSM 44225</strain>
    </source>
</reference>
<dbReference type="STRING" id="76021.BS329_01395"/>
<evidence type="ECO:0000313" key="2">
    <source>
        <dbReference type="Proteomes" id="UP000187486"/>
    </source>
</evidence>
<evidence type="ECO:0000313" key="1">
    <source>
        <dbReference type="EMBL" id="OLZ57356.1"/>
    </source>
</evidence>
<name>A0A1R0L3Y2_9PSEU</name>
<accession>A0A1R0L3Y2</accession>
<dbReference type="EMBL" id="MQUQ01000001">
    <property type="protein sequence ID" value="OLZ57356.1"/>
    <property type="molecule type" value="Genomic_DNA"/>
</dbReference>
<protein>
    <submittedName>
        <fullName evidence="1">Uncharacterized protein</fullName>
    </submittedName>
</protein>
<keyword evidence="2" id="KW-1185">Reference proteome</keyword>
<sequence length="66" mass="7401">MGTHYAVGFDRLDEPQGITNLGDGRVRFTAYAYTYLRNVTGDRDNSIDASGQIKLGGDYFPVIRER</sequence>
<dbReference type="Proteomes" id="UP000187486">
    <property type="component" value="Unassembled WGS sequence"/>
</dbReference>
<proteinExistence type="predicted"/>